<feature type="chain" id="PRO_5012792603" description="DUF7707 domain-containing protein" evidence="1">
    <location>
        <begin position="18"/>
        <end position="188"/>
    </location>
</feature>
<dbReference type="InterPro" id="IPR056124">
    <property type="entry name" value="DUF7707"/>
</dbReference>
<dbReference type="PANTHER" id="PTHR38118">
    <property type="entry name" value="ANCHORED CELL WALL PROTEIN 11-RELATED"/>
    <property type="match status" value="1"/>
</dbReference>
<accession>A0A1L7X739</accession>
<evidence type="ECO:0000256" key="1">
    <source>
        <dbReference type="SAM" id="SignalP"/>
    </source>
</evidence>
<evidence type="ECO:0000259" key="2">
    <source>
        <dbReference type="Pfam" id="PF24808"/>
    </source>
</evidence>
<dbReference type="EMBL" id="FJOG01000017">
    <property type="protein sequence ID" value="CZR60840.1"/>
    <property type="molecule type" value="Genomic_DNA"/>
</dbReference>
<protein>
    <recommendedName>
        <fullName evidence="2">DUF7707 domain-containing protein</fullName>
    </recommendedName>
</protein>
<keyword evidence="1" id="KW-0732">Signal</keyword>
<dbReference type="AlphaFoldDB" id="A0A1L7X739"/>
<sequence>MFARSVTFLALAAGVLAQTTNTTIDPSSVTLTLRSQWCQAQQNTCGTLCSGDYGNNTCSPDTLAYSCTCAANNSAPGLQYYKETMPTFICEQVFTNCISTNAGDAAAQALCTKNEQNNCGHLDPANFTAAAATTTSASSSATGTSASAATGSATSTSSKAGAATMAAMRNLGTGAFAIGVGAAFGYMI</sequence>
<reference evidence="3 4" key="1">
    <citation type="submission" date="2016-03" db="EMBL/GenBank/DDBJ databases">
        <authorList>
            <person name="Ploux O."/>
        </authorList>
    </citation>
    <scope>NUCLEOTIDE SEQUENCE [LARGE SCALE GENOMIC DNA]</scope>
    <source>
        <strain evidence="3 4">UAMH 11012</strain>
    </source>
</reference>
<feature type="domain" description="DUF7707" evidence="2">
    <location>
        <begin position="23"/>
        <end position="124"/>
    </location>
</feature>
<evidence type="ECO:0000313" key="3">
    <source>
        <dbReference type="EMBL" id="CZR60840.1"/>
    </source>
</evidence>
<organism evidence="3 4">
    <name type="scientific">Phialocephala subalpina</name>
    <dbReference type="NCBI Taxonomy" id="576137"/>
    <lineage>
        <taxon>Eukaryota</taxon>
        <taxon>Fungi</taxon>
        <taxon>Dikarya</taxon>
        <taxon>Ascomycota</taxon>
        <taxon>Pezizomycotina</taxon>
        <taxon>Leotiomycetes</taxon>
        <taxon>Helotiales</taxon>
        <taxon>Mollisiaceae</taxon>
        <taxon>Phialocephala</taxon>
        <taxon>Phialocephala fortinii species complex</taxon>
    </lineage>
</organism>
<keyword evidence="4" id="KW-1185">Reference proteome</keyword>
<evidence type="ECO:0000313" key="4">
    <source>
        <dbReference type="Proteomes" id="UP000184330"/>
    </source>
</evidence>
<dbReference type="PANTHER" id="PTHR38118:SF3">
    <property type="entry name" value="ANCHORED CELL WALL PROTEIN 11"/>
    <property type="match status" value="1"/>
</dbReference>
<proteinExistence type="predicted"/>
<dbReference type="Pfam" id="PF24808">
    <property type="entry name" value="DUF7707"/>
    <property type="match status" value="1"/>
</dbReference>
<feature type="signal peptide" evidence="1">
    <location>
        <begin position="1"/>
        <end position="17"/>
    </location>
</feature>
<gene>
    <name evidence="3" type="ORF">PAC_10736</name>
</gene>
<dbReference type="OrthoDB" id="2121879at2759"/>
<name>A0A1L7X739_9HELO</name>
<dbReference type="Proteomes" id="UP000184330">
    <property type="component" value="Unassembled WGS sequence"/>
</dbReference>